<evidence type="ECO:0000313" key="1">
    <source>
        <dbReference type="EMBL" id="ACN30681.1"/>
    </source>
</evidence>
<reference evidence="1" key="1">
    <citation type="journal article" date="2009" name="PLoS Genet.">
        <title>Sequencing, mapping, and analysis of 27,455 maize full-length cDNAs.</title>
        <authorList>
            <person name="Soderlund C."/>
            <person name="Descour A."/>
            <person name="Kudrna D."/>
            <person name="Bomhoff M."/>
            <person name="Boyd L."/>
            <person name="Currie J."/>
            <person name="Angelova A."/>
            <person name="Collura K."/>
            <person name="Wissotski M."/>
            <person name="Ashley E."/>
            <person name="Morrow D."/>
            <person name="Fernandes J."/>
            <person name="Walbot V."/>
            <person name="Yu Y."/>
        </authorList>
    </citation>
    <scope>NUCLEOTIDE SEQUENCE</scope>
    <source>
        <strain evidence="1">B73</strain>
    </source>
</reference>
<dbReference type="AlphaFoldDB" id="C0P936"/>
<name>C0P936_MAIZE</name>
<dbReference type="EMBL" id="BT064805">
    <property type="protein sequence ID" value="ACN30681.1"/>
    <property type="molecule type" value="mRNA"/>
</dbReference>
<sequence length="35" mass="3996">MRFLPRAITTLRSPSFTSQGSWQGIRTFTLSKPLL</sequence>
<protein>
    <submittedName>
        <fullName evidence="1">Uncharacterized protein</fullName>
    </submittedName>
</protein>
<proteinExistence type="evidence at transcript level"/>
<organism evidence="1">
    <name type="scientific">Zea mays</name>
    <name type="common">Maize</name>
    <dbReference type="NCBI Taxonomy" id="4577"/>
    <lineage>
        <taxon>Eukaryota</taxon>
        <taxon>Viridiplantae</taxon>
        <taxon>Streptophyta</taxon>
        <taxon>Embryophyta</taxon>
        <taxon>Tracheophyta</taxon>
        <taxon>Spermatophyta</taxon>
        <taxon>Magnoliopsida</taxon>
        <taxon>Liliopsida</taxon>
        <taxon>Poales</taxon>
        <taxon>Poaceae</taxon>
        <taxon>PACMAD clade</taxon>
        <taxon>Panicoideae</taxon>
        <taxon>Andropogonodae</taxon>
        <taxon>Andropogoneae</taxon>
        <taxon>Tripsacinae</taxon>
        <taxon>Zea</taxon>
    </lineage>
</organism>
<accession>C0P936</accession>